<dbReference type="Proteomes" id="UP000566711">
    <property type="component" value="Unassembled WGS sequence"/>
</dbReference>
<dbReference type="RefSeq" id="WP_182220450.1">
    <property type="nucleotide sequence ID" value="NZ_JACEZS010000028.1"/>
</dbReference>
<name>A0A7W2EM14_9BURK</name>
<proteinExistence type="predicted"/>
<gene>
    <name evidence="1" type="ORF">H3H36_23280</name>
</gene>
<organism evidence="1 2">
    <name type="scientific">Rugamonas fusca</name>
    <dbReference type="NCBI Taxonomy" id="2758568"/>
    <lineage>
        <taxon>Bacteria</taxon>
        <taxon>Pseudomonadati</taxon>
        <taxon>Pseudomonadota</taxon>
        <taxon>Betaproteobacteria</taxon>
        <taxon>Burkholderiales</taxon>
        <taxon>Oxalobacteraceae</taxon>
        <taxon>Telluria group</taxon>
        <taxon>Rugamonas</taxon>
    </lineage>
</organism>
<comment type="caution">
    <text evidence="1">The sequence shown here is derived from an EMBL/GenBank/DDBJ whole genome shotgun (WGS) entry which is preliminary data.</text>
</comment>
<evidence type="ECO:0000313" key="2">
    <source>
        <dbReference type="Proteomes" id="UP000566711"/>
    </source>
</evidence>
<protein>
    <submittedName>
        <fullName evidence="1">Uncharacterized protein</fullName>
    </submittedName>
</protein>
<sequence length="144" mass="15889">MSKSILAALKLIQKPEAKSSDPIIERRNRLLERLEEQKALALCFIEGKPFVGPDKQKKVVNKATGETTTETVQKRVKAWFTGNADNLLLEVRYGNVPMELSPGKTVIEIGKVAKLVPTIETVIEAVKAGEVDELLKAIKKPAKL</sequence>
<accession>A0A7W2EM14</accession>
<dbReference type="Pfam" id="PF20346">
    <property type="entry name" value="DUF6641"/>
    <property type="match status" value="1"/>
</dbReference>
<evidence type="ECO:0000313" key="1">
    <source>
        <dbReference type="EMBL" id="MBA5608276.1"/>
    </source>
</evidence>
<dbReference type="EMBL" id="JACEZS010000028">
    <property type="protein sequence ID" value="MBA5608276.1"/>
    <property type="molecule type" value="Genomic_DNA"/>
</dbReference>
<dbReference type="InterPro" id="IPR046581">
    <property type="entry name" value="DUF6641"/>
</dbReference>
<reference evidence="1 2" key="1">
    <citation type="submission" date="2020-07" db="EMBL/GenBank/DDBJ databases">
        <title>Novel species isolated from subtropical streams in China.</title>
        <authorList>
            <person name="Lu H."/>
        </authorList>
    </citation>
    <scope>NUCLEOTIDE SEQUENCE [LARGE SCALE GENOMIC DNA]</scope>
    <source>
        <strain evidence="1 2">FT3S</strain>
    </source>
</reference>
<keyword evidence="2" id="KW-1185">Reference proteome</keyword>
<dbReference type="AlphaFoldDB" id="A0A7W2EM14"/>